<dbReference type="RefSeq" id="WP_283406316.1">
    <property type="nucleotide sequence ID" value="NZ_FXUI01000006.1"/>
</dbReference>
<keyword evidence="5 7" id="KW-0274">FAD</keyword>
<comment type="cofactor">
    <cofactor evidence="1 7">
        <name>FAD</name>
        <dbReference type="ChEBI" id="CHEBI:57692"/>
    </cofactor>
</comment>
<dbReference type="Pfam" id="PF00441">
    <property type="entry name" value="Acyl-CoA_dh_1"/>
    <property type="match status" value="1"/>
</dbReference>
<feature type="domain" description="Acyl-CoA oxidase/dehydrogenase middle" evidence="9">
    <location>
        <begin position="135"/>
        <end position="218"/>
    </location>
</feature>
<evidence type="ECO:0000256" key="3">
    <source>
        <dbReference type="ARBA" id="ARBA00011738"/>
    </source>
</evidence>
<organism evidence="11 12">
    <name type="scientific">Novosphingobium panipatense</name>
    <dbReference type="NCBI Taxonomy" id="428991"/>
    <lineage>
        <taxon>Bacteria</taxon>
        <taxon>Pseudomonadati</taxon>
        <taxon>Pseudomonadota</taxon>
        <taxon>Alphaproteobacteria</taxon>
        <taxon>Sphingomonadales</taxon>
        <taxon>Sphingomonadaceae</taxon>
        <taxon>Novosphingobium</taxon>
    </lineage>
</organism>
<dbReference type="SUPFAM" id="SSF47203">
    <property type="entry name" value="Acyl-CoA dehydrogenase C-terminal domain-like"/>
    <property type="match status" value="1"/>
</dbReference>
<evidence type="ECO:0000256" key="7">
    <source>
        <dbReference type="RuleBase" id="RU362125"/>
    </source>
</evidence>
<dbReference type="InterPro" id="IPR006091">
    <property type="entry name" value="Acyl-CoA_Oxase/DH_mid-dom"/>
</dbReference>
<name>A0ABY1QI01_9SPHN</name>
<evidence type="ECO:0000256" key="2">
    <source>
        <dbReference type="ARBA" id="ARBA00009347"/>
    </source>
</evidence>
<evidence type="ECO:0000256" key="1">
    <source>
        <dbReference type="ARBA" id="ARBA00001974"/>
    </source>
</evidence>
<dbReference type="InterPro" id="IPR009075">
    <property type="entry name" value="AcylCo_DH/oxidase_C"/>
</dbReference>
<evidence type="ECO:0000256" key="6">
    <source>
        <dbReference type="ARBA" id="ARBA00023002"/>
    </source>
</evidence>
<keyword evidence="12" id="KW-1185">Reference proteome</keyword>
<comment type="caution">
    <text evidence="11">The sequence shown here is derived from an EMBL/GenBank/DDBJ whole genome shotgun (WGS) entry which is preliminary data.</text>
</comment>
<dbReference type="Pfam" id="PF02771">
    <property type="entry name" value="Acyl-CoA_dh_N"/>
    <property type="match status" value="1"/>
</dbReference>
<feature type="domain" description="Acyl-CoA dehydrogenase/oxidase C-terminal" evidence="8">
    <location>
        <begin position="251"/>
        <end position="406"/>
    </location>
</feature>
<dbReference type="InterPro" id="IPR046373">
    <property type="entry name" value="Acyl-CoA_Oxase/DH_mid-dom_sf"/>
</dbReference>
<proteinExistence type="inferred from homology"/>
<dbReference type="Pfam" id="PF02770">
    <property type="entry name" value="Acyl-CoA_dh_M"/>
    <property type="match status" value="1"/>
</dbReference>
<dbReference type="Proteomes" id="UP001157910">
    <property type="component" value="Unassembled WGS sequence"/>
</dbReference>
<keyword evidence="6 7" id="KW-0560">Oxidoreductase</keyword>
<reference evidence="11 12" key="1">
    <citation type="submission" date="2017-05" db="EMBL/GenBank/DDBJ databases">
        <authorList>
            <person name="Varghese N."/>
            <person name="Submissions S."/>
        </authorList>
    </citation>
    <scope>NUCLEOTIDE SEQUENCE [LARGE SCALE GENOMIC DNA]</scope>
    <source>
        <strain evidence="11 12">SM16</strain>
    </source>
</reference>
<evidence type="ECO:0000259" key="8">
    <source>
        <dbReference type="Pfam" id="PF00441"/>
    </source>
</evidence>
<dbReference type="InterPro" id="IPR050741">
    <property type="entry name" value="Acyl-CoA_dehydrogenase"/>
</dbReference>
<dbReference type="Gene3D" id="1.10.540.10">
    <property type="entry name" value="Acyl-CoA dehydrogenase/oxidase, N-terminal domain"/>
    <property type="match status" value="1"/>
</dbReference>
<dbReference type="InterPro" id="IPR009100">
    <property type="entry name" value="AcylCoA_DH/oxidase_NM_dom_sf"/>
</dbReference>
<dbReference type="InterPro" id="IPR037069">
    <property type="entry name" value="AcylCoA_DH/ox_N_sf"/>
</dbReference>
<evidence type="ECO:0000259" key="10">
    <source>
        <dbReference type="Pfam" id="PF02771"/>
    </source>
</evidence>
<dbReference type="EMBL" id="FXUI01000006">
    <property type="protein sequence ID" value="SMP71978.1"/>
    <property type="molecule type" value="Genomic_DNA"/>
</dbReference>
<dbReference type="PANTHER" id="PTHR48083:SF13">
    <property type="entry name" value="ACYL-COA DEHYDROGENASE FAMILY MEMBER 11"/>
    <property type="match status" value="1"/>
</dbReference>
<evidence type="ECO:0000256" key="4">
    <source>
        <dbReference type="ARBA" id="ARBA00022630"/>
    </source>
</evidence>
<dbReference type="InterPro" id="IPR036250">
    <property type="entry name" value="AcylCo_DH-like_C"/>
</dbReference>
<sequence length="439" mass="48844">MIDFSIEPEFQAKLDWMETFVREECETMDLLWPGNSVNFETHRSDARRHLKPLQEQVKARGLWACHLGPNLGGPGYGQVKLALMNEIIGRSSWAPTVFGTAAPDTGNAEILAMFGTAEQKEKYLQPLMDGDIVSCFSMTEPQGGADPGEFTCRATRVTNNSGEEEWEIEGEKWFSSNAKLATFLLVMAVTDPAAPLTERMSMFIVPADTPGIRILRNVAIVGDTDPEEGHHAHIHYDKVRIPADHMLGEFGGGFKVAQARLGGGRIHHAMRTVGKCQRALEMMLERAVSRRTRGKLLGDHQMVQSKIADSILEIEQFRLLVLKTAWIIDEVEAGRMPHGSARKWIGMCKIGLVKLYHDVVGRSLELHGSLGISLDMPLAHWYAGHWSLAFADGPTDVHKSQLARAYMKTTTPADGLFPTEYIPTRTAEALRRYPNAREA</sequence>
<evidence type="ECO:0000313" key="12">
    <source>
        <dbReference type="Proteomes" id="UP001157910"/>
    </source>
</evidence>
<keyword evidence="4 7" id="KW-0285">Flavoprotein</keyword>
<comment type="subunit">
    <text evidence="3">Homodimer.</text>
</comment>
<protein>
    <submittedName>
        <fullName evidence="11">Acyl-CoA dehydrogenase</fullName>
    </submittedName>
</protein>
<dbReference type="PANTHER" id="PTHR48083">
    <property type="entry name" value="MEDIUM-CHAIN SPECIFIC ACYL-COA DEHYDROGENASE, MITOCHONDRIAL-RELATED"/>
    <property type="match status" value="1"/>
</dbReference>
<feature type="domain" description="Acyl-CoA dehydrogenase/oxidase N-terminal" evidence="10">
    <location>
        <begin position="50"/>
        <end position="131"/>
    </location>
</feature>
<evidence type="ECO:0000313" key="11">
    <source>
        <dbReference type="EMBL" id="SMP71978.1"/>
    </source>
</evidence>
<gene>
    <name evidence="11" type="ORF">SAMN06296065_10694</name>
</gene>
<evidence type="ECO:0000256" key="5">
    <source>
        <dbReference type="ARBA" id="ARBA00022827"/>
    </source>
</evidence>
<dbReference type="Gene3D" id="2.40.110.10">
    <property type="entry name" value="Butyryl-CoA Dehydrogenase, subunit A, domain 2"/>
    <property type="match status" value="1"/>
</dbReference>
<dbReference type="InterPro" id="IPR013786">
    <property type="entry name" value="AcylCoA_DH/ox_N"/>
</dbReference>
<evidence type="ECO:0000259" key="9">
    <source>
        <dbReference type="Pfam" id="PF02770"/>
    </source>
</evidence>
<accession>A0ABY1QI01</accession>
<dbReference type="Gene3D" id="1.20.140.10">
    <property type="entry name" value="Butyryl-CoA Dehydrogenase, subunit A, domain 3"/>
    <property type="match status" value="1"/>
</dbReference>
<dbReference type="SUPFAM" id="SSF56645">
    <property type="entry name" value="Acyl-CoA dehydrogenase NM domain-like"/>
    <property type="match status" value="1"/>
</dbReference>
<comment type="similarity">
    <text evidence="2 7">Belongs to the acyl-CoA dehydrogenase family.</text>
</comment>